<dbReference type="NCBIfam" id="TIGR04183">
    <property type="entry name" value="Por_Secre_tail"/>
    <property type="match status" value="1"/>
</dbReference>
<organism evidence="3 4">
    <name type="scientific">Chryseobacterium nakagawai</name>
    <dbReference type="NCBI Taxonomy" id="1241982"/>
    <lineage>
        <taxon>Bacteria</taxon>
        <taxon>Pseudomonadati</taxon>
        <taxon>Bacteroidota</taxon>
        <taxon>Flavobacteriia</taxon>
        <taxon>Flavobacteriales</taxon>
        <taxon>Weeksellaceae</taxon>
        <taxon>Chryseobacterium group</taxon>
        <taxon>Chryseobacterium</taxon>
    </lineage>
</organism>
<dbReference type="Pfam" id="PF03382">
    <property type="entry name" value="DUF285"/>
    <property type="match status" value="1"/>
</dbReference>
<proteinExistence type="predicted"/>
<feature type="domain" description="Secretion system C-terminal sorting" evidence="2">
    <location>
        <begin position="491"/>
        <end position="556"/>
    </location>
</feature>
<keyword evidence="1" id="KW-0732">Signal</keyword>
<dbReference type="InterPro" id="IPR005046">
    <property type="entry name" value="DUF285"/>
</dbReference>
<evidence type="ECO:0000256" key="1">
    <source>
        <dbReference type="ARBA" id="ARBA00022729"/>
    </source>
</evidence>
<reference evidence="3 4" key="1">
    <citation type="submission" date="2018-11" db="EMBL/GenBank/DDBJ databases">
        <title>Proposal to divide the Flavobacteriaceae and reorganize its genera based on Amino Acid Identity values calculated from whole genome sequences.</title>
        <authorList>
            <person name="Nicholson A.C."/>
            <person name="Gulvik C.A."/>
            <person name="Whitney A.M."/>
            <person name="Humrighouse B.W."/>
            <person name="Bell M."/>
            <person name="Holmes B."/>
            <person name="Steigerwalt A.G."/>
            <person name="Villarma A."/>
            <person name="Sheth M."/>
            <person name="Batra D."/>
            <person name="Pryor J."/>
            <person name="Bernardet J.-F."/>
            <person name="Hugo C."/>
            <person name="Kampfer P."/>
            <person name="Newman J."/>
            <person name="McQuiston J.R."/>
        </authorList>
    </citation>
    <scope>NUCLEOTIDE SEQUENCE [LARGE SCALE GENOMIC DNA]</scope>
    <source>
        <strain evidence="3 4">G0041</strain>
    </source>
</reference>
<dbReference type="EMBL" id="CP033923">
    <property type="protein sequence ID" value="AZA90379.1"/>
    <property type="molecule type" value="Genomic_DNA"/>
</dbReference>
<keyword evidence="4" id="KW-1185">Reference proteome</keyword>
<dbReference type="InterPro" id="IPR026444">
    <property type="entry name" value="Secre_tail"/>
</dbReference>
<dbReference type="KEGG" id="cnk:EG343_06975"/>
<evidence type="ECO:0000259" key="2">
    <source>
        <dbReference type="Pfam" id="PF18962"/>
    </source>
</evidence>
<protein>
    <submittedName>
        <fullName evidence="3">BspA family leucine-rich repeat surface protein</fullName>
    </submittedName>
</protein>
<dbReference type="InterPro" id="IPR011889">
    <property type="entry name" value="Liste_lipo_26"/>
</dbReference>
<dbReference type="RefSeq" id="WP_123857090.1">
    <property type="nucleotide sequence ID" value="NZ_CP033923.1"/>
</dbReference>
<dbReference type="NCBIfam" id="TIGR02167">
    <property type="entry name" value="Liste_lipo_26"/>
    <property type="match status" value="4"/>
</dbReference>
<name>A0AAD1DR09_CHRNA</name>
<sequence>MHKKFLPFLFFIVFFQITKAQSEFITVWKPSLPSSSSVGIPYNSNENQIWLPGKGTNYHIYWEEIGYPSHNATISNVFSDYQIFIDFGHPLNPVPSDATYRVKISNGDGNFNQIQFMNSQVMNGNQPLDIVGDSFKIINVEQWGNIKWASMQQAFYRCQNLDITATDTPDLSAVTNMSLMFYSCHNLVGNPTINNWDISNVTSLVGTFNTCYLFNQPIGNWNTSNVTSMGTTFLMAQKFNQPIGNWDTSKVVTTTSMFLYASEFNQPIGSWNMSNNLQMELMFVNAAKFNQPIGNWNTSNVVDMHAMFQFATDFNQDINTWNTGNVKLMRDMFFMAEKFNSNLSNWNVSNVKDMSNMFNGAKKFNQNIDGWDVSSVRNMVGMFSDAETFNQNLGNWKLNSLQIANSLIANTAISCQNYNNTLYGWSQNQSISNTINISPVSSLVYSTPQAATARNYLINNKGWTITGDTYNPECASQLGTSDIKTNNKIGIYPNPATNFIYTKNTHADRYTILDPTGRIIIKGSLANEQINIQALPPGNYILQLHLKDNTQSLKFIKK</sequence>
<dbReference type="Proteomes" id="UP000278288">
    <property type="component" value="Chromosome"/>
</dbReference>
<dbReference type="AlphaFoldDB" id="A0AAD1DR09"/>
<accession>A0AAD1DR09</accession>
<evidence type="ECO:0000313" key="4">
    <source>
        <dbReference type="Proteomes" id="UP000278288"/>
    </source>
</evidence>
<dbReference type="Pfam" id="PF18962">
    <property type="entry name" value="Por_Secre_tail"/>
    <property type="match status" value="1"/>
</dbReference>
<evidence type="ECO:0000313" key="3">
    <source>
        <dbReference type="EMBL" id="AZA90379.1"/>
    </source>
</evidence>
<gene>
    <name evidence="3" type="ORF">EG343_06975</name>
</gene>